<protein>
    <recommendedName>
        <fullName evidence="6">Zn(2)-C6 fungal-type domain-containing protein</fullName>
    </recommendedName>
</protein>
<dbReference type="PROSITE" id="PS50048">
    <property type="entry name" value="ZN2_CY6_FUNGAL_2"/>
    <property type="match status" value="1"/>
</dbReference>
<dbReference type="AlphaFoldDB" id="A0AAN6PX26"/>
<keyword evidence="2" id="KW-0805">Transcription regulation</keyword>
<comment type="caution">
    <text evidence="7">The sequence shown here is derived from an EMBL/GenBank/DDBJ whole genome shotgun (WGS) entry which is preliminary data.</text>
</comment>
<feature type="domain" description="Zn(2)-C6 fungal-type" evidence="6">
    <location>
        <begin position="33"/>
        <end position="65"/>
    </location>
</feature>
<gene>
    <name evidence="7" type="ORF">N658DRAFT_517255</name>
</gene>
<name>A0AAN6PX26_9PEZI</name>
<evidence type="ECO:0000313" key="8">
    <source>
        <dbReference type="Proteomes" id="UP001305647"/>
    </source>
</evidence>
<dbReference type="PROSITE" id="PS00463">
    <property type="entry name" value="ZN2_CY6_FUNGAL_1"/>
    <property type="match status" value="1"/>
</dbReference>
<dbReference type="GO" id="GO:0006351">
    <property type="term" value="P:DNA-templated transcription"/>
    <property type="evidence" value="ECO:0007669"/>
    <property type="project" value="InterPro"/>
</dbReference>
<evidence type="ECO:0000256" key="4">
    <source>
        <dbReference type="ARBA" id="ARBA00023242"/>
    </source>
</evidence>
<dbReference type="Pfam" id="PF00172">
    <property type="entry name" value="Zn_clus"/>
    <property type="match status" value="1"/>
</dbReference>
<keyword evidence="3" id="KW-0804">Transcription</keyword>
<evidence type="ECO:0000259" key="6">
    <source>
        <dbReference type="PROSITE" id="PS50048"/>
    </source>
</evidence>
<proteinExistence type="predicted"/>
<evidence type="ECO:0000313" key="7">
    <source>
        <dbReference type="EMBL" id="KAK4099540.1"/>
    </source>
</evidence>
<feature type="region of interest" description="Disordered" evidence="5">
    <location>
        <begin position="64"/>
        <end position="85"/>
    </location>
</feature>
<reference evidence="7" key="2">
    <citation type="submission" date="2023-05" db="EMBL/GenBank/DDBJ databases">
        <authorList>
            <consortium name="Lawrence Berkeley National Laboratory"/>
            <person name="Steindorff A."/>
            <person name="Hensen N."/>
            <person name="Bonometti L."/>
            <person name="Westerberg I."/>
            <person name="Brannstrom I.O."/>
            <person name="Guillou S."/>
            <person name="Cros-Aarteil S."/>
            <person name="Calhoun S."/>
            <person name="Haridas S."/>
            <person name="Kuo A."/>
            <person name="Mondo S."/>
            <person name="Pangilinan J."/>
            <person name="Riley R."/>
            <person name="Labutti K."/>
            <person name="Andreopoulos B."/>
            <person name="Lipzen A."/>
            <person name="Chen C."/>
            <person name="Yanf M."/>
            <person name="Daum C."/>
            <person name="Ng V."/>
            <person name="Clum A."/>
            <person name="Ohm R."/>
            <person name="Martin F."/>
            <person name="Silar P."/>
            <person name="Natvig D."/>
            <person name="Lalanne C."/>
            <person name="Gautier V."/>
            <person name="Ament-Velasquez S.L."/>
            <person name="Kruys A."/>
            <person name="Hutchinson M.I."/>
            <person name="Powell A.J."/>
            <person name="Barry K."/>
            <person name="Miller A.N."/>
            <person name="Grigoriev I.V."/>
            <person name="Debuchy R."/>
            <person name="Gladieux P."/>
            <person name="Thoren M.H."/>
            <person name="Johannesson H."/>
        </authorList>
    </citation>
    <scope>NUCLEOTIDE SEQUENCE</scope>
    <source>
        <strain evidence="7">CBS 757.83</strain>
    </source>
</reference>
<dbReference type="Proteomes" id="UP001305647">
    <property type="component" value="Unassembled WGS sequence"/>
</dbReference>
<accession>A0AAN6PX26</accession>
<evidence type="ECO:0000256" key="3">
    <source>
        <dbReference type="ARBA" id="ARBA00023163"/>
    </source>
</evidence>
<dbReference type="InterPro" id="IPR001138">
    <property type="entry name" value="Zn2Cys6_DnaBD"/>
</dbReference>
<dbReference type="InterPro" id="IPR007219">
    <property type="entry name" value="XnlR_reg_dom"/>
</dbReference>
<sequence>MAETSPNSAEFFSAGDHHQTDRPRKRPRKGTKSCWECKRRKVRCILAAPGDAVCNECRRRGTACVGQDLPDPPQGSGSSQRRAVEDRLGRLEALVETLVEHLVSKTSTSGAGNPRDSSSTGLAPILALQNGPSSKYDRLSQRLSAAWPDQHDLDLFLDGLDDMGTLGYQLYKAGCLPCDGAVPPRGILRLPPPGSHPILMARKLLLLSMVLQGAMLHPAQEATGATNKPKWHGIMSRVVDAAGLVTVNDELAGCVEGVECLFMESMYHDAVGSLHRASLAIRRAVTMAQMLGLHRGSSITGMAPHSDSGEVDVRQLWFRLVQADRYISFVLGLPQGFCVDDVFATPQALEASPPAERMRRLDVVAAGLILQRKASDMHNTGATLEIDKLLQQSAAGLPSQWWRPVNLAVFRPGHDSPGVLDEVMRIMDQLVHFHLLAQLHLPYLLHPAVNAEDSNNNNNNNQSMYNKLTAINACRDLLTRFISFHQAADSSIAHYCRGASLLAFIAASTLCLAHLEASSRPKISNNDARVIKLVVHSGTINRVERR</sequence>
<dbReference type="SMART" id="SM00066">
    <property type="entry name" value="GAL4"/>
    <property type="match status" value="1"/>
</dbReference>
<dbReference type="GO" id="GO:0003677">
    <property type="term" value="F:DNA binding"/>
    <property type="evidence" value="ECO:0007669"/>
    <property type="project" value="InterPro"/>
</dbReference>
<dbReference type="GO" id="GO:0008270">
    <property type="term" value="F:zinc ion binding"/>
    <property type="evidence" value="ECO:0007669"/>
    <property type="project" value="InterPro"/>
</dbReference>
<dbReference type="SMART" id="SM00906">
    <property type="entry name" value="Fungal_trans"/>
    <property type="match status" value="1"/>
</dbReference>
<dbReference type="SUPFAM" id="SSF57701">
    <property type="entry name" value="Zn2/Cys6 DNA-binding domain"/>
    <property type="match status" value="1"/>
</dbReference>
<dbReference type="CDD" id="cd00067">
    <property type="entry name" value="GAL4"/>
    <property type="match status" value="1"/>
</dbReference>
<dbReference type="Pfam" id="PF04082">
    <property type="entry name" value="Fungal_trans"/>
    <property type="match status" value="1"/>
</dbReference>
<organism evidence="7 8">
    <name type="scientific">Parathielavia hyrcaniae</name>
    <dbReference type="NCBI Taxonomy" id="113614"/>
    <lineage>
        <taxon>Eukaryota</taxon>
        <taxon>Fungi</taxon>
        <taxon>Dikarya</taxon>
        <taxon>Ascomycota</taxon>
        <taxon>Pezizomycotina</taxon>
        <taxon>Sordariomycetes</taxon>
        <taxon>Sordariomycetidae</taxon>
        <taxon>Sordariales</taxon>
        <taxon>Chaetomiaceae</taxon>
        <taxon>Parathielavia</taxon>
    </lineage>
</organism>
<keyword evidence="8" id="KW-1185">Reference proteome</keyword>
<dbReference type="GO" id="GO:0000981">
    <property type="term" value="F:DNA-binding transcription factor activity, RNA polymerase II-specific"/>
    <property type="evidence" value="ECO:0007669"/>
    <property type="project" value="InterPro"/>
</dbReference>
<keyword evidence="1" id="KW-0479">Metal-binding</keyword>
<dbReference type="PANTHER" id="PTHR47840:SF1">
    <property type="entry name" value="ZN(II)2CYS6 TRANSCRIPTION FACTOR (EUROFUNG)"/>
    <property type="match status" value="1"/>
</dbReference>
<dbReference type="CDD" id="cd12148">
    <property type="entry name" value="fungal_TF_MHR"/>
    <property type="match status" value="1"/>
</dbReference>
<dbReference type="EMBL" id="MU863648">
    <property type="protein sequence ID" value="KAK4099540.1"/>
    <property type="molecule type" value="Genomic_DNA"/>
</dbReference>
<dbReference type="InterPro" id="IPR036864">
    <property type="entry name" value="Zn2-C6_fun-type_DNA-bd_sf"/>
</dbReference>
<reference evidence="7" key="1">
    <citation type="journal article" date="2023" name="Mol. Phylogenet. Evol.">
        <title>Genome-scale phylogeny and comparative genomics of the fungal order Sordariales.</title>
        <authorList>
            <person name="Hensen N."/>
            <person name="Bonometti L."/>
            <person name="Westerberg I."/>
            <person name="Brannstrom I.O."/>
            <person name="Guillou S."/>
            <person name="Cros-Aarteil S."/>
            <person name="Calhoun S."/>
            <person name="Haridas S."/>
            <person name="Kuo A."/>
            <person name="Mondo S."/>
            <person name="Pangilinan J."/>
            <person name="Riley R."/>
            <person name="LaButti K."/>
            <person name="Andreopoulos B."/>
            <person name="Lipzen A."/>
            <person name="Chen C."/>
            <person name="Yan M."/>
            <person name="Daum C."/>
            <person name="Ng V."/>
            <person name="Clum A."/>
            <person name="Steindorff A."/>
            <person name="Ohm R.A."/>
            <person name="Martin F."/>
            <person name="Silar P."/>
            <person name="Natvig D.O."/>
            <person name="Lalanne C."/>
            <person name="Gautier V."/>
            <person name="Ament-Velasquez S.L."/>
            <person name="Kruys A."/>
            <person name="Hutchinson M.I."/>
            <person name="Powell A.J."/>
            <person name="Barry K."/>
            <person name="Miller A.N."/>
            <person name="Grigoriev I.V."/>
            <person name="Debuchy R."/>
            <person name="Gladieux P."/>
            <person name="Hiltunen Thoren M."/>
            <person name="Johannesson H."/>
        </authorList>
    </citation>
    <scope>NUCLEOTIDE SEQUENCE</scope>
    <source>
        <strain evidence="7">CBS 757.83</strain>
    </source>
</reference>
<feature type="region of interest" description="Disordered" evidence="5">
    <location>
        <begin position="104"/>
        <end position="124"/>
    </location>
</feature>
<keyword evidence="4" id="KW-0539">Nucleus</keyword>
<evidence type="ECO:0000256" key="5">
    <source>
        <dbReference type="SAM" id="MobiDB-lite"/>
    </source>
</evidence>
<dbReference type="PANTHER" id="PTHR47840">
    <property type="entry name" value="ZN(II)2CYS6 TRANSCRIPTION FACTOR (EUROFUNG)-RELATED"/>
    <property type="match status" value="1"/>
</dbReference>
<evidence type="ECO:0000256" key="2">
    <source>
        <dbReference type="ARBA" id="ARBA00023015"/>
    </source>
</evidence>
<feature type="compositionally biased region" description="Polar residues" evidence="5">
    <location>
        <begin position="104"/>
        <end position="121"/>
    </location>
</feature>
<evidence type="ECO:0000256" key="1">
    <source>
        <dbReference type="ARBA" id="ARBA00022723"/>
    </source>
</evidence>
<feature type="compositionally biased region" description="Polar residues" evidence="5">
    <location>
        <begin position="1"/>
        <end position="10"/>
    </location>
</feature>
<feature type="region of interest" description="Disordered" evidence="5">
    <location>
        <begin position="1"/>
        <end position="32"/>
    </location>
</feature>
<dbReference type="Gene3D" id="4.10.240.10">
    <property type="entry name" value="Zn(2)-C6 fungal-type DNA-binding domain"/>
    <property type="match status" value="1"/>
</dbReference>